<evidence type="ECO:0000256" key="8">
    <source>
        <dbReference type="SAM" id="MobiDB-lite"/>
    </source>
</evidence>
<feature type="region of interest" description="Disordered" evidence="8">
    <location>
        <begin position="1"/>
        <end position="27"/>
    </location>
</feature>
<dbReference type="GO" id="GO:0006364">
    <property type="term" value="P:rRNA processing"/>
    <property type="evidence" value="ECO:0007669"/>
    <property type="project" value="UniProtKB-UniRule"/>
</dbReference>
<feature type="coiled-coil region" evidence="7">
    <location>
        <begin position="179"/>
        <end position="213"/>
    </location>
</feature>
<comment type="caution">
    <text evidence="9">The sequence shown here is derived from an EMBL/GenBank/DDBJ whole genome shotgun (WGS) entry which is preliminary data.</text>
</comment>
<dbReference type="PIRSF" id="PIRSF015952">
    <property type="entry name" value="U3snoRNP11"/>
    <property type="match status" value="1"/>
</dbReference>
<sequence>MSLKKFAPRREHKERGQLASRKKLGHLEKHKDYVLRARDYNDKQKQLKRLRERAAARNPDEFYFNMQRSQMVNGQHIEERNEIISPEMQRLMETQDITYIKMQRDTNRRKIDSLKSELHLADNHTQSEAQHTVFVDTAEEVAAFDPARHFDTLPEFVGRKINRPTRAALEESEIARPSEKDMRRAAKAREARLRELKERLEREEQLKRAESEMQIRRALKDKGRKKQVGTDHLGLAIYKWKAERKK</sequence>
<comment type="subcellular location">
    <subcellularLocation>
        <location evidence="2 6">Nucleus</location>
        <location evidence="2 6">Nucleolus</location>
    </subcellularLocation>
</comment>
<evidence type="ECO:0000256" key="7">
    <source>
        <dbReference type="SAM" id="Coils"/>
    </source>
</evidence>
<evidence type="ECO:0000256" key="3">
    <source>
        <dbReference type="ARBA" id="ARBA00008105"/>
    </source>
</evidence>
<dbReference type="PANTHER" id="PTHR12838">
    <property type="entry name" value="U3 SMALL NUCLEOLAR RNA-ASSOCIATED PROTEIN 11"/>
    <property type="match status" value="1"/>
</dbReference>
<evidence type="ECO:0000256" key="1">
    <source>
        <dbReference type="ARBA" id="ARBA00004099"/>
    </source>
</evidence>
<comment type="similarity">
    <text evidence="3 6">Belongs to the UTP11 family.</text>
</comment>
<dbReference type="OrthoDB" id="29058at2759"/>
<evidence type="ECO:0000256" key="2">
    <source>
        <dbReference type="ARBA" id="ARBA00004604"/>
    </source>
</evidence>
<evidence type="ECO:0000313" key="10">
    <source>
        <dbReference type="Proteomes" id="UP001149813"/>
    </source>
</evidence>
<keyword evidence="10" id="KW-1185">Reference proteome</keyword>
<evidence type="ECO:0000256" key="5">
    <source>
        <dbReference type="ARBA" id="ARBA00023242"/>
    </source>
</evidence>
<gene>
    <name evidence="9" type="ORF">LPJ53_003535</name>
</gene>
<evidence type="ECO:0000313" key="9">
    <source>
        <dbReference type="EMBL" id="KAJ1722003.1"/>
    </source>
</evidence>
<dbReference type="PANTHER" id="PTHR12838:SF0">
    <property type="entry name" value="U3 SMALL NUCLEOLAR RNA-ASSOCIATED PROTEIN 11-RELATED"/>
    <property type="match status" value="1"/>
</dbReference>
<protein>
    <recommendedName>
        <fullName evidence="6">U3 small nucleolar RNA-associated protein 11</fullName>
        <shortName evidence="6">U3 snoRNA-associated protein 11</shortName>
    </recommendedName>
</protein>
<keyword evidence="4 6" id="KW-0698">rRNA processing</keyword>
<name>A0A9W7Y0Z3_9FUNG</name>
<reference evidence="9" key="1">
    <citation type="submission" date="2022-07" db="EMBL/GenBank/DDBJ databases">
        <title>Phylogenomic reconstructions and comparative analyses of Kickxellomycotina fungi.</title>
        <authorList>
            <person name="Reynolds N.K."/>
            <person name="Stajich J.E."/>
            <person name="Barry K."/>
            <person name="Grigoriev I.V."/>
            <person name="Crous P."/>
            <person name="Smith M.E."/>
        </authorList>
    </citation>
    <scope>NUCLEOTIDE SEQUENCE</scope>
    <source>
        <strain evidence="9">NBRC 32514</strain>
    </source>
</reference>
<dbReference type="EMBL" id="JANBOJ010000136">
    <property type="protein sequence ID" value="KAJ1722003.1"/>
    <property type="molecule type" value="Genomic_DNA"/>
</dbReference>
<dbReference type="Proteomes" id="UP001149813">
    <property type="component" value="Unassembled WGS sequence"/>
</dbReference>
<dbReference type="Pfam" id="PF03998">
    <property type="entry name" value="Utp11"/>
    <property type="match status" value="1"/>
</dbReference>
<evidence type="ECO:0000256" key="4">
    <source>
        <dbReference type="ARBA" id="ARBA00022552"/>
    </source>
</evidence>
<dbReference type="InterPro" id="IPR007144">
    <property type="entry name" value="SSU_processome_Utp11"/>
</dbReference>
<comment type="function">
    <text evidence="1 6">Involved in nucleolar processing of pre-18S ribosomal RNA.</text>
</comment>
<accession>A0A9W7Y0Z3</accession>
<keyword evidence="5 6" id="KW-0539">Nucleus</keyword>
<dbReference type="AlphaFoldDB" id="A0A9W7Y0Z3"/>
<comment type="subunit">
    <text evidence="6">Component of the ribosomal small subunit (SSU) processome.</text>
</comment>
<proteinExistence type="inferred from homology"/>
<evidence type="ECO:0000256" key="6">
    <source>
        <dbReference type="PIRNR" id="PIRNR015952"/>
    </source>
</evidence>
<dbReference type="GO" id="GO:0032040">
    <property type="term" value="C:small-subunit processome"/>
    <property type="evidence" value="ECO:0007669"/>
    <property type="project" value="UniProtKB-UniRule"/>
</dbReference>
<keyword evidence="7" id="KW-0175">Coiled coil</keyword>
<organism evidence="9 10">
    <name type="scientific">Coemansia erecta</name>
    <dbReference type="NCBI Taxonomy" id="147472"/>
    <lineage>
        <taxon>Eukaryota</taxon>
        <taxon>Fungi</taxon>
        <taxon>Fungi incertae sedis</taxon>
        <taxon>Zoopagomycota</taxon>
        <taxon>Kickxellomycotina</taxon>
        <taxon>Kickxellomycetes</taxon>
        <taxon>Kickxellales</taxon>
        <taxon>Kickxellaceae</taxon>
        <taxon>Coemansia</taxon>
    </lineage>
</organism>